<reference evidence="3" key="1">
    <citation type="journal article" date="2019" name="Int. J. Syst. Evol. Microbiol.">
        <title>The Global Catalogue of Microorganisms (GCM) 10K type strain sequencing project: providing services to taxonomists for standard genome sequencing and annotation.</title>
        <authorList>
            <consortium name="The Broad Institute Genomics Platform"/>
            <consortium name="The Broad Institute Genome Sequencing Center for Infectious Disease"/>
            <person name="Wu L."/>
            <person name="Ma J."/>
        </authorList>
    </citation>
    <scope>NUCLEOTIDE SEQUENCE [LARGE SCALE GENOMIC DNA]</scope>
    <source>
        <strain evidence="3">JCM 11590</strain>
    </source>
</reference>
<evidence type="ECO:0000313" key="3">
    <source>
        <dbReference type="Proteomes" id="UP000633263"/>
    </source>
</evidence>
<keyword evidence="3" id="KW-1185">Reference proteome</keyword>
<feature type="domain" description="Phage head morphogenesis" evidence="1">
    <location>
        <begin position="154"/>
        <end position="265"/>
    </location>
</feature>
<dbReference type="Proteomes" id="UP000633263">
    <property type="component" value="Unassembled WGS sequence"/>
</dbReference>
<dbReference type="EMBL" id="BMNN01000006">
    <property type="protein sequence ID" value="GGJ06472.1"/>
    <property type="molecule type" value="Genomic_DNA"/>
</dbReference>
<protein>
    <recommendedName>
        <fullName evidence="1">Phage head morphogenesis domain-containing protein</fullName>
    </recommendedName>
</protein>
<accession>A0ABQ2CS32</accession>
<comment type="caution">
    <text evidence="2">The sequence shown here is derived from an EMBL/GenBank/DDBJ whole genome shotgun (WGS) entry which is preliminary data.</text>
</comment>
<dbReference type="InterPro" id="IPR006528">
    <property type="entry name" value="Phage_head_morphogenesis_dom"/>
</dbReference>
<evidence type="ECO:0000259" key="1">
    <source>
        <dbReference type="Pfam" id="PF04233"/>
    </source>
</evidence>
<dbReference type="PIRSF" id="PIRSF034565">
    <property type="entry name" value="UCP034565"/>
    <property type="match status" value="1"/>
</dbReference>
<dbReference type="InterPro" id="IPR017029">
    <property type="entry name" value="Phage_head_put"/>
</dbReference>
<dbReference type="Pfam" id="PF04233">
    <property type="entry name" value="Phage_Mu_F"/>
    <property type="match status" value="1"/>
</dbReference>
<evidence type="ECO:0000313" key="2">
    <source>
        <dbReference type="EMBL" id="GGJ06472.1"/>
    </source>
</evidence>
<gene>
    <name evidence="2" type="ORF">GCM10009083_24360</name>
</gene>
<dbReference type="RefSeq" id="WP_188636928.1">
    <property type="nucleotide sequence ID" value="NZ_BMNN01000006.1"/>
</dbReference>
<proteinExistence type="predicted"/>
<sequence length="364" mass="40126">MASANDRLSDLAIGHQIYLQRYGGGVARKIIALLNRVDADLYRQLTEALERLPREAFTVQRLDQLLVSVQRLNADVYRDAGEELDRALMELAGYEASWQHRAIQSALPAAVAEKLSLNTVTASQAHAAAMARPFQGKLLREALTGIEQARAYRIRDTIRMGFIEGLTIDQMVRRLRGTRALGYADGLMEVDRRGAEALVRTAVNHTANYARQAMFEANADLISEWEFVATLDGRTTLTCASLSGKTFKLGTGPQPPRHWGCRSTAVPVLKSAWEALGLSKSEIDPGTQASMDGQVAGDISYGQWLKSKPAAFQDEVLGPERGKLFRDGGLNVDRFTDQRGKVYTLDELRKRDADAFEKAGMLAA</sequence>
<dbReference type="NCBIfam" id="TIGR01641">
    <property type="entry name" value="phageSPP1_gp7"/>
    <property type="match status" value="1"/>
</dbReference>
<name>A0ABQ2CS32_9GAMM</name>
<organism evidence="2 3">
    <name type="scientific">Halopseudomonas pertucinogena</name>
    <dbReference type="NCBI Taxonomy" id="86175"/>
    <lineage>
        <taxon>Bacteria</taxon>
        <taxon>Pseudomonadati</taxon>
        <taxon>Pseudomonadota</taxon>
        <taxon>Gammaproteobacteria</taxon>
        <taxon>Pseudomonadales</taxon>
        <taxon>Pseudomonadaceae</taxon>
        <taxon>Halopseudomonas</taxon>
    </lineage>
</organism>